<dbReference type="Gene3D" id="1.10.10.10">
    <property type="entry name" value="Winged helix-like DNA-binding domain superfamily/Winged helix DNA-binding domain"/>
    <property type="match status" value="1"/>
</dbReference>
<dbReference type="InterPro" id="IPR013196">
    <property type="entry name" value="HTH_11"/>
</dbReference>
<dbReference type="PROSITE" id="PS00894">
    <property type="entry name" value="HTH_DEOR_1"/>
    <property type="match status" value="1"/>
</dbReference>
<evidence type="ECO:0000256" key="3">
    <source>
        <dbReference type="ARBA" id="ARBA00023163"/>
    </source>
</evidence>
<dbReference type="Proteomes" id="UP001597277">
    <property type="component" value="Unassembled WGS sequence"/>
</dbReference>
<dbReference type="SMART" id="SM00420">
    <property type="entry name" value="HTH_DEOR"/>
    <property type="match status" value="1"/>
</dbReference>
<dbReference type="PIRSF" id="PIRSF016838">
    <property type="entry name" value="PafC"/>
    <property type="match status" value="1"/>
</dbReference>
<dbReference type="Pfam" id="PF25583">
    <property type="entry name" value="WCX"/>
    <property type="match status" value="1"/>
</dbReference>
<evidence type="ECO:0000256" key="2">
    <source>
        <dbReference type="ARBA" id="ARBA00023125"/>
    </source>
</evidence>
<organism evidence="5 6">
    <name type="scientific">Georgenia deserti</name>
    <dbReference type="NCBI Taxonomy" id="2093781"/>
    <lineage>
        <taxon>Bacteria</taxon>
        <taxon>Bacillati</taxon>
        <taxon>Actinomycetota</taxon>
        <taxon>Actinomycetes</taxon>
        <taxon>Micrococcales</taxon>
        <taxon>Bogoriellaceae</taxon>
        <taxon>Georgenia</taxon>
    </lineage>
</organism>
<accession>A0ABW4L979</accession>
<evidence type="ECO:0000313" key="6">
    <source>
        <dbReference type="Proteomes" id="UP001597277"/>
    </source>
</evidence>
<dbReference type="PROSITE" id="PS52050">
    <property type="entry name" value="WYL"/>
    <property type="match status" value="1"/>
</dbReference>
<dbReference type="SUPFAM" id="SSF46785">
    <property type="entry name" value="Winged helix' DNA-binding domain"/>
    <property type="match status" value="1"/>
</dbReference>
<dbReference type="EMBL" id="JBHUEE010000010">
    <property type="protein sequence ID" value="MFD1719439.1"/>
    <property type="molecule type" value="Genomic_DNA"/>
</dbReference>
<protein>
    <submittedName>
        <fullName evidence="5">Helix-turn-helix transcriptional regulator</fullName>
    </submittedName>
</protein>
<dbReference type="PANTHER" id="PTHR34580">
    <property type="match status" value="1"/>
</dbReference>
<keyword evidence="2" id="KW-0238">DNA-binding</keyword>
<reference evidence="6" key="1">
    <citation type="journal article" date="2019" name="Int. J. Syst. Evol. Microbiol.">
        <title>The Global Catalogue of Microorganisms (GCM) 10K type strain sequencing project: providing services to taxonomists for standard genome sequencing and annotation.</title>
        <authorList>
            <consortium name="The Broad Institute Genomics Platform"/>
            <consortium name="The Broad Institute Genome Sequencing Center for Infectious Disease"/>
            <person name="Wu L."/>
            <person name="Ma J."/>
        </authorList>
    </citation>
    <scope>NUCLEOTIDE SEQUENCE [LARGE SCALE GENOMIC DNA]</scope>
    <source>
        <strain evidence="6">JCM 17130</strain>
    </source>
</reference>
<evidence type="ECO:0000313" key="5">
    <source>
        <dbReference type="EMBL" id="MFD1719439.1"/>
    </source>
</evidence>
<keyword evidence="1" id="KW-0805">Transcription regulation</keyword>
<sequence>MRADRMIAIVLVLQSRERVTAAELAAELEVSVATARRDLEALSTAGVPVYPRSGRGGGWQLVGGARTNLSGLTAPESRALFLALGSGAAAPEVRSALRKLLRAIPGPFQAEAQSALAAIRTDPAGWGENASAPPPHLADLERAVLARRRVTVDYTSRRGGPSAGPRRRTLSPLRLVDKAGTWYLLGLPDGREDVRTFRVDRISGVELLDEPARVPEDLEAHLEAAWRETVETSEGARSAVSATVAVESRHVPVVLGHFGRHGVEVGPEPGADPGAAPGAGDGRRQLVRITAHTERGLAEQLAGWGAAVEVLEPESVRAELAGIGAELMARYAGQR</sequence>
<comment type="caution">
    <text evidence="5">The sequence shown here is derived from an EMBL/GenBank/DDBJ whole genome shotgun (WGS) entry which is preliminary data.</text>
</comment>
<dbReference type="InterPro" id="IPR028349">
    <property type="entry name" value="PafC-like"/>
</dbReference>
<dbReference type="InterPro" id="IPR051534">
    <property type="entry name" value="CBASS_pafABC_assoc_protein"/>
</dbReference>
<dbReference type="RefSeq" id="WP_388009737.1">
    <property type="nucleotide sequence ID" value="NZ_JBHUEE010000010.1"/>
</dbReference>
<keyword evidence="3" id="KW-0804">Transcription</keyword>
<dbReference type="PROSITE" id="PS51000">
    <property type="entry name" value="HTH_DEOR_2"/>
    <property type="match status" value="1"/>
</dbReference>
<dbReference type="Pfam" id="PF13280">
    <property type="entry name" value="WYL"/>
    <property type="match status" value="1"/>
</dbReference>
<proteinExistence type="predicted"/>
<dbReference type="PANTHER" id="PTHR34580:SF1">
    <property type="entry name" value="PROTEIN PAFC"/>
    <property type="match status" value="1"/>
</dbReference>
<evidence type="ECO:0000259" key="4">
    <source>
        <dbReference type="PROSITE" id="PS51000"/>
    </source>
</evidence>
<dbReference type="InterPro" id="IPR018356">
    <property type="entry name" value="Tscrpt_reg_HTH_DeoR_CS"/>
</dbReference>
<name>A0ABW4L979_9MICO</name>
<dbReference type="InterPro" id="IPR036388">
    <property type="entry name" value="WH-like_DNA-bd_sf"/>
</dbReference>
<evidence type="ECO:0000256" key="1">
    <source>
        <dbReference type="ARBA" id="ARBA00023015"/>
    </source>
</evidence>
<gene>
    <name evidence="5" type="ORF">ACFSE6_16465</name>
</gene>
<dbReference type="InterPro" id="IPR036390">
    <property type="entry name" value="WH_DNA-bd_sf"/>
</dbReference>
<dbReference type="InterPro" id="IPR001034">
    <property type="entry name" value="DeoR_HTH"/>
</dbReference>
<dbReference type="Pfam" id="PF08279">
    <property type="entry name" value="HTH_11"/>
    <property type="match status" value="1"/>
</dbReference>
<keyword evidence="6" id="KW-1185">Reference proteome</keyword>
<dbReference type="InterPro" id="IPR026881">
    <property type="entry name" value="WYL_dom"/>
</dbReference>
<dbReference type="InterPro" id="IPR057727">
    <property type="entry name" value="WCX_dom"/>
</dbReference>
<feature type="domain" description="HTH deoR-type" evidence="4">
    <location>
        <begin position="2"/>
        <end position="67"/>
    </location>
</feature>